<protein>
    <submittedName>
        <fullName evidence="1">Uncharacterized protein</fullName>
    </submittedName>
</protein>
<name>A0ABS8WXM7_DATST</name>
<feature type="non-terminal residue" evidence="1">
    <location>
        <position position="1"/>
    </location>
</feature>
<proteinExistence type="predicted"/>
<dbReference type="Proteomes" id="UP000823775">
    <property type="component" value="Unassembled WGS sequence"/>
</dbReference>
<keyword evidence="2" id="KW-1185">Reference proteome</keyword>
<evidence type="ECO:0000313" key="1">
    <source>
        <dbReference type="EMBL" id="MCE3216813.1"/>
    </source>
</evidence>
<evidence type="ECO:0000313" key="2">
    <source>
        <dbReference type="Proteomes" id="UP000823775"/>
    </source>
</evidence>
<reference evidence="1 2" key="1">
    <citation type="journal article" date="2021" name="BMC Genomics">
        <title>Datura genome reveals duplications of psychoactive alkaloid biosynthetic genes and high mutation rate following tissue culture.</title>
        <authorList>
            <person name="Rajewski A."/>
            <person name="Carter-House D."/>
            <person name="Stajich J."/>
            <person name="Litt A."/>
        </authorList>
    </citation>
    <scope>NUCLEOTIDE SEQUENCE [LARGE SCALE GENOMIC DNA]</scope>
    <source>
        <strain evidence="1">AR-01</strain>
    </source>
</reference>
<gene>
    <name evidence="1" type="ORF">HAX54_008233</name>
</gene>
<dbReference type="EMBL" id="JACEIK010014247">
    <property type="protein sequence ID" value="MCE3216813.1"/>
    <property type="molecule type" value="Genomic_DNA"/>
</dbReference>
<sequence length="108" mass="12149">VDFWHALLEHLYVRRVSGVWLVRLGWIPCLSSDVQTRMPSQLLGRPKLSLLEVGFLCCLTNAQALLCTIGCLSPLARRVRAKPKADLVSHVFLTSSWSMSSSSDPWIR</sequence>
<accession>A0ABS8WXM7</accession>
<comment type="caution">
    <text evidence="1">The sequence shown here is derived from an EMBL/GenBank/DDBJ whole genome shotgun (WGS) entry which is preliminary data.</text>
</comment>
<organism evidence="1 2">
    <name type="scientific">Datura stramonium</name>
    <name type="common">Jimsonweed</name>
    <name type="synonym">Common thornapple</name>
    <dbReference type="NCBI Taxonomy" id="4076"/>
    <lineage>
        <taxon>Eukaryota</taxon>
        <taxon>Viridiplantae</taxon>
        <taxon>Streptophyta</taxon>
        <taxon>Embryophyta</taxon>
        <taxon>Tracheophyta</taxon>
        <taxon>Spermatophyta</taxon>
        <taxon>Magnoliopsida</taxon>
        <taxon>eudicotyledons</taxon>
        <taxon>Gunneridae</taxon>
        <taxon>Pentapetalae</taxon>
        <taxon>asterids</taxon>
        <taxon>lamiids</taxon>
        <taxon>Solanales</taxon>
        <taxon>Solanaceae</taxon>
        <taxon>Solanoideae</taxon>
        <taxon>Datureae</taxon>
        <taxon>Datura</taxon>
    </lineage>
</organism>